<dbReference type="AlphaFoldDB" id="M0LZZ4"/>
<feature type="transmembrane region" description="Helical" evidence="2">
    <location>
        <begin position="319"/>
        <end position="338"/>
    </location>
</feature>
<keyword evidence="2" id="KW-0812">Transmembrane</keyword>
<evidence type="ECO:0000256" key="1">
    <source>
        <dbReference type="SAM" id="MobiDB-lite"/>
    </source>
</evidence>
<keyword evidence="2" id="KW-1133">Transmembrane helix</keyword>
<dbReference type="Pfam" id="PF04087">
    <property type="entry name" value="DUF389"/>
    <property type="match status" value="1"/>
</dbReference>
<dbReference type="RefSeq" id="WP_007693789.1">
    <property type="nucleotide sequence ID" value="NZ_AJRK01000360.1"/>
</dbReference>
<accession>M0LZZ4</accession>
<keyword evidence="2" id="KW-0472">Membrane</keyword>
<protein>
    <recommendedName>
        <fullName evidence="5">TIGR00341 family protein</fullName>
    </recommendedName>
</protein>
<evidence type="ECO:0008006" key="5">
    <source>
        <dbReference type="Google" id="ProtNLM"/>
    </source>
</evidence>
<feature type="transmembrane region" description="Helical" evidence="2">
    <location>
        <begin position="245"/>
        <end position="267"/>
    </location>
</feature>
<dbReference type="InterPro" id="IPR005240">
    <property type="entry name" value="DUF389"/>
</dbReference>
<evidence type="ECO:0000313" key="4">
    <source>
        <dbReference type="Proteomes" id="UP000011566"/>
    </source>
</evidence>
<evidence type="ECO:0000256" key="2">
    <source>
        <dbReference type="SAM" id="Phobius"/>
    </source>
</evidence>
<keyword evidence="4" id="KW-1185">Reference proteome</keyword>
<name>M0LZZ4_9EURY</name>
<feature type="compositionally biased region" description="Polar residues" evidence="1">
    <location>
        <begin position="385"/>
        <end position="395"/>
    </location>
</feature>
<dbReference type="EMBL" id="AOMB01000032">
    <property type="protein sequence ID" value="EMA37939.1"/>
    <property type="molecule type" value="Genomic_DNA"/>
</dbReference>
<dbReference type="NCBIfam" id="TIGR00341">
    <property type="entry name" value="TIGR00341 family protein"/>
    <property type="match status" value="1"/>
</dbReference>
<feature type="transmembrane region" description="Helical" evidence="2">
    <location>
        <begin position="140"/>
        <end position="163"/>
    </location>
</feature>
<dbReference type="PATRIC" id="fig|1132509.6.peg.2463"/>
<evidence type="ECO:0000313" key="3">
    <source>
        <dbReference type="EMBL" id="EMA37939.1"/>
    </source>
</evidence>
<comment type="caution">
    <text evidence="3">The sequence shown here is derived from an EMBL/GenBank/DDBJ whole genome shotgun (WGS) entry which is preliminary data.</text>
</comment>
<feature type="transmembrane region" description="Helical" evidence="2">
    <location>
        <begin position="175"/>
        <end position="196"/>
    </location>
</feature>
<dbReference type="PANTHER" id="PTHR20992">
    <property type="entry name" value="AT15442P-RELATED"/>
    <property type="match status" value="1"/>
</dbReference>
<dbReference type="PANTHER" id="PTHR20992:SF9">
    <property type="entry name" value="AT15442P-RELATED"/>
    <property type="match status" value="1"/>
</dbReference>
<sequence>MRLVQVTIPAGKRETVLAELDDEGIDYVLTEETSGREFTGVVHFPLPTEAVEPVLDRLRNTGIDDDAYTIVLDAETVISRRFDELEERYEEDGESDERIAREEIHSRAQELAPNVGPFLVMTVVSALVATAGLLLNDAAIIVGSMVIAPLIGPAMATSVGTVVDDHEMFRRGVKLQVVGLVVAVVAATLFAAFVRATNLAPPGTDVLSIQQVSIRTSPGLLALVVALGAGVAGGVSLATGVSAALVGVMIAAALVPPLGVIGIGIAWGLPSPVLSATVIVLINTLSINLSALVVLWYMGYRPDHWFQADAAQSATRKRVGALVAAVLVLSAFLGLVTYDSYRTATFEEEVRGEINGLLNQQPYEDLVLVNSEFEYDDPIPPREPTSVTVTLSRPTGSEDPNFAKPLQQRINETVQPTTLPFDQSHNVSSFDVRIRYVESERA</sequence>
<reference evidence="3 4" key="1">
    <citation type="journal article" date="2014" name="PLoS Genet.">
        <title>Phylogenetically driven sequencing of extremely halophilic archaea reveals strategies for static and dynamic osmo-response.</title>
        <authorList>
            <person name="Becker E.A."/>
            <person name="Seitzer P.M."/>
            <person name="Tritt A."/>
            <person name="Larsen D."/>
            <person name="Krusor M."/>
            <person name="Yao A.I."/>
            <person name="Wu D."/>
            <person name="Madern D."/>
            <person name="Eisen J.A."/>
            <person name="Darling A.E."/>
            <person name="Facciotti M.T."/>
        </authorList>
    </citation>
    <scope>NUCLEOTIDE SEQUENCE [LARGE SCALE GENOMIC DNA]</scope>
    <source>
        <strain evidence="3 4">100A6</strain>
    </source>
</reference>
<organism evidence="3 4">
    <name type="scientific">Halococcus hamelinensis 100A6</name>
    <dbReference type="NCBI Taxonomy" id="1132509"/>
    <lineage>
        <taxon>Archaea</taxon>
        <taxon>Methanobacteriati</taxon>
        <taxon>Methanobacteriota</taxon>
        <taxon>Stenosarchaea group</taxon>
        <taxon>Halobacteria</taxon>
        <taxon>Halobacteriales</taxon>
        <taxon>Halococcaceae</taxon>
        <taxon>Halococcus</taxon>
    </lineage>
</organism>
<feature type="transmembrane region" description="Helical" evidence="2">
    <location>
        <begin position="115"/>
        <end position="134"/>
    </location>
</feature>
<feature type="region of interest" description="Disordered" evidence="1">
    <location>
        <begin position="379"/>
        <end position="403"/>
    </location>
</feature>
<gene>
    <name evidence="3" type="ORF">C447_10900</name>
</gene>
<dbReference type="OrthoDB" id="3266at2157"/>
<dbReference type="eggNOG" id="arCOG02264">
    <property type="taxonomic scope" value="Archaea"/>
</dbReference>
<feature type="transmembrane region" description="Helical" evidence="2">
    <location>
        <begin position="216"/>
        <end position="238"/>
    </location>
</feature>
<dbReference type="Proteomes" id="UP000011566">
    <property type="component" value="Unassembled WGS sequence"/>
</dbReference>
<proteinExistence type="predicted"/>
<feature type="transmembrane region" description="Helical" evidence="2">
    <location>
        <begin position="273"/>
        <end position="298"/>
    </location>
</feature>